<dbReference type="AlphaFoldDB" id="A0A452HX55"/>
<comment type="similarity">
    <text evidence="4">Belongs to the eukaryotic/archaeal RNase P protein component 4 family.</text>
</comment>
<dbReference type="STRING" id="38772.ENSGAGP00000019688"/>
<keyword evidence="3" id="KW-0862">Zinc</keyword>
<dbReference type="GO" id="GO:0046872">
    <property type="term" value="F:metal ion binding"/>
    <property type="evidence" value="ECO:0007669"/>
    <property type="project" value="UniProtKB-KW"/>
</dbReference>
<dbReference type="Proteomes" id="UP000291020">
    <property type="component" value="Unassembled WGS sequence"/>
</dbReference>
<dbReference type="Pfam" id="PF04032">
    <property type="entry name" value="Rpr2"/>
    <property type="match status" value="1"/>
</dbReference>
<reference evidence="7" key="1">
    <citation type="journal article" date="2017" name="PLoS ONE">
        <title>The Agassiz's desert tortoise genome provides a resource for the conservation of a threatened species.</title>
        <authorList>
            <person name="Tollis M."/>
            <person name="DeNardo D.F."/>
            <person name="Cornelius J.A."/>
            <person name="Dolby G.A."/>
            <person name="Edwards T."/>
            <person name="Henen B.T."/>
            <person name="Karl A.E."/>
            <person name="Murphy R.W."/>
            <person name="Kusumi K."/>
        </authorList>
    </citation>
    <scope>NUCLEOTIDE SEQUENCE [LARGE SCALE GENOMIC DNA]</scope>
</reference>
<dbReference type="GO" id="GO:0008033">
    <property type="term" value="P:tRNA processing"/>
    <property type="evidence" value="ECO:0007669"/>
    <property type="project" value="UniProtKB-KW"/>
</dbReference>
<dbReference type="InterPro" id="IPR007175">
    <property type="entry name" value="Rpr2/Snm1/Rpp21"/>
</dbReference>
<evidence type="ECO:0000256" key="5">
    <source>
        <dbReference type="SAM" id="MobiDB-lite"/>
    </source>
</evidence>
<dbReference type="PANTHER" id="PTHR14742:SF0">
    <property type="entry name" value="RIBONUCLEASE P PROTEIN SUBUNIT P21"/>
    <property type="match status" value="1"/>
</dbReference>
<evidence type="ECO:0000313" key="6">
    <source>
        <dbReference type="Ensembl" id="ENSGAGP00000019686.1"/>
    </source>
</evidence>
<dbReference type="GO" id="GO:0005655">
    <property type="term" value="C:nucleolar ribonuclease P complex"/>
    <property type="evidence" value="ECO:0007669"/>
    <property type="project" value="TreeGrafter"/>
</dbReference>
<accession>A0A452HX55</accession>
<evidence type="ECO:0000256" key="4">
    <source>
        <dbReference type="ARBA" id="ARBA00038402"/>
    </source>
</evidence>
<sequence length="176" mass="19663">MSAQVKDKEAFQRLSFLYQAAHCVLGQNPENQELARFYCHTQRSISRRLVLRQDPSVKRTICKSCSSLLVPGISSTVRQRRCRGRRWSVVRCLCCGQTKHFPSNPAYKLWAEQPEALLENQPQTDQKPAAPQGPLKEPSAQKTETPSVTSSLQSCPTPRGTAEAGSHMEKGGPSRR</sequence>
<dbReference type="Gene3D" id="6.20.50.20">
    <property type="match status" value="1"/>
</dbReference>
<feature type="compositionally biased region" description="Polar residues" evidence="5">
    <location>
        <begin position="140"/>
        <end position="156"/>
    </location>
</feature>
<evidence type="ECO:0000256" key="2">
    <source>
        <dbReference type="ARBA" id="ARBA00022723"/>
    </source>
</evidence>
<evidence type="ECO:0000256" key="1">
    <source>
        <dbReference type="ARBA" id="ARBA00022694"/>
    </source>
</evidence>
<name>A0A452HX55_9SAUR</name>
<dbReference type="Ensembl" id="ENSGAGT00000022429.1">
    <property type="protein sequence ID" value="ENSGAGP00000019688.1"/>
    <property type="gene ID" value="ENSGAGG00000014525.1"/>
</dbReference>
<keyword evidence="7" id="KW-1185">Reference proteome</keyword>
<feature type="compositionally biased region" description="Basic and acidic residues" evidence="5">
    <location>
        <begin position="166"/>
        <end position="176"/>
    </location>
</feature>
<proteinExistence type="inferred from homology"/>
<organism evidence="6 7">
    <name type="scientific">Gopherus agassizii</name>
    <name type="common">Agassiz's desert tortoise</name>
    <dbReference type="NCBI Taxonomy" id="38772"/>
    <lineage>
        <taxon>Eukaryota</taxon>
        <taxon>Metazoa</taxon>
        <taxon>Chordata</taxon>
        <taxon>Craniata</taxon>
        <taxon>Vertebrata</taxon>
        <taxon>Euteleostomi</taxon>
        <taxon>Archelosauria</taxon>
        <taxon>Testudinata</taxon>
        <taxon>Testudines</taxon>
        <taxon>Cryptodira</taxon>
        <taxon>Durocryptodira</taxon>
        <taxon>Testudinoidea</taxon>
        <taxon>Testudinidae</taxon>
        <taxon>Gopherus</taxon>
    </lineage>
</organism>
<dbReference type="Ensembl" id="ENSGAGT00000022427.1">
    <property type="protein sequence ID" value="ENSGAGP00000019686.1"/>
    <property type="gene ID" value="ENSGAGG00000014525.1"/>
</dbReference>
<protein>
    <submittedName>
        <fullName evidence="6">Uncharacterized protein</fullName>
    </submittedName>
</protein>
<evidence type="ECO:0000313" key="7">
    <source>
        <dbReference type="Proteomes" id="UP000291020"/>
    </source>
</evidence>
<keyword evidence="1" id="KW-0819">tRNA processing</keyword>
<reference evidence="6" key="2">
    <citation type="submission" date="2025-05" db="UniProtKB">
        <authorList>
            <consortium name="Ensembl"/>
        </authorList>
    </citation>
    <scope>IDENTIFICATION</scope>
</reference>
<feature type="region of interest" description="Disordered" evidence="5">
    <location>
        <begin position="120"/>
        <end position="176"/>
    </location>
</feature>
<dbReference type="PANTHER" id="PTHR14742">
    <property type="entry name" value="RIBONUCLEASE P SUBUNIT P21"/>
    <property type="match status" value="1"/>
</dbReference>
<keyword evidence="2" id="KW-0479">Metal-binding</keyword>
<evidence type="ECO:0000256" key="3">
    <source>
        <dbReference type="ARBA" id="ARBA00022833"/>
    </source>
</evidence>